<comment type="caution">
    <text evidence="2">The sequence shown here is derived from an EMBL/GenBank/DDBJ whole genome shotgun (WGS) entry which is preliminary data.</text>
</comment>
<feature type="non-terminal residue" evidence="2">
    <location>
        <position position="138"/>
    </location>
</feature>
<dbReference type="AlphaFoldDB" id="A0A392Q9J6"/>
<reference evidence="2 3" key="1">
    <citation type="journal article" date="2018" name="Front. Plant Sci.">
        <title>Red Clover (Trifolium pratense) and Zigzag Clover (T. medium) - A Picture of Genomic Similarities and Differences.</title>
        <authorList>
            <person name="Dluhosova J."/>
            <person name="Istvanek J."/>
            <person name="Nedelnik J."/>
            <person name="Repkova J."/>
        </authorList>
    </citation>
    <scope>NUCLEOTIDE SEQUENCE [LARGE SCALE GENOMIC DNA]</scope>
    <source>
        <strain evidence="3">cv. 10/8</strain>
        <tissue evidence="2">Leaf</tissue>
    </source>
</reference>
<keyword evidence="2" id="KW-0436">Ligase</keyword>
<keyword evidence="2" id="KW-0030">Aminoacyl-tRNA synthetase</keyword>
<feature type="non-terminal residue" evidence="2">
    <location>
        <position position="1"/>
    </location>
</feature>
<protein>
    <submittedName>
        <fullName evidence="2">Aminoacyl-tRNA synthetase</fullName>
    </submittedName>
</protein>
<dbReference type="GO" id="GO:0004812">
    <property type="term" value="F:aminoacyl-tRNA ligase activity"/>
    <property type="evidence" value="ECO:0007669"/>
    <property type="project" value="UniProtKB-KW"/>
</dbReference>
<proteinExistence type="predicted"/>
<sequence length="138" mass="15726">SSSSEGDEEYQWDDDNVEEEEEEEEEDEDSASMSEDSDKPRKVKRLPGRTRRETKLSEESDSIEDEDQTMKVEEPVSVPYPVVEEENEDQKMKVEEPVSPPGQDEVEGTGKRRFLDLNELAPSPGFDDGPNTIVKDED</sequence>
<keyword evidence="3" id="KW-1185">Reference proteome</keyword>
<evidence type="ECO:0000313" key="3">
    <source>
        <dbReference type="Proteomes" id="UP000265520"/>
    </source>
</evidence>
<organism evidence="2 3">
    <name type="scientific">Trifolium medium</name>
    <dbReference type="NCBI Taxonomy" id="97028"/>
    <lineage>
        <taxon>Eukaryota</taxon>
        <taxon>Viridiplantae</taxon>
        <taxon>Streptophyta</taxon>
        <taxon>Embryophyta</taxon>
        <taxon>Tracheophyta</taxon>
        <taxon>Spermatophyta</taxon>
        <taxon>Magnoliopsida</taxon>
        <taxon>eudicotyledons</taxon>
        <taxon>Gunneridae</taxon>
        <taxon>Pentapetalae</taxon>
        <taxon>rosids</taxon>
        <taxon>fabids</taxon>
        <taxon>Fabales</taxon>
        <taxon>Fabaceae</taxon>
        <taxon>Papilionoideae</taxon>
        <taxon>50 kb inversion clade</taxon>
        <taxon>NPAAA clade</taxon>
        <taxon>Hologalegina</taxon>
        <taxon>IRL clade</taxon>
        <taxon>Trifolieae</taxon>
        <taxon>Trifolium</taxon>
    </lineage>
</organism>
<dbReference type="Proteomes" id="UP000265520">
    <property type="component" value="Unassembled WGS sequence"/>
</dbReference>
<feature type="region of interest" description="Disordered" evidence="1">
    <location>
        <begin position="1"/>
        <end position="138"/>
    </location>
</feature>
<evidence type="ECO:0000313" key="2">
    <source>
        <dbReference type="EMBL" id="MCI20226.1"/>
    </source>
</evidence>
<accession>A0A392Q9J6</accession>
<evidence type="ECO:0000256" key="1">
    <source>
        <dbReference type="SAM" id="MobiDB-lite"/>
    </source>
</evidence>
<name>A0A392Q9J6_9FABA</name>
<dbReference type="EMBL" id="LXQA010118823">
    <property type="protein sequence ID" value="MCI20226.1"/>
    <property type="molecule type" value="Genomic_DNA"/>
</dbReference>
<feature type="compositionally biased region" description="Acidic residues" evidence="1">
    <location>
        <begin position="1"/>
        <end position="30"/>
    </location>
</feature>